<sequence>MQDREQETRCSGSTGLPGLVNYAYGELSYLHKPTSRETRKFSQEDSMCCYYGKMRGIAQANQQLLYESPLIGSVLTFALYLIYCLGIEFWEHCLLPHQL</sequence>
<accession>A0A0J9EKR5</accession>
<protein>
    <submittedName>
        <fullName evidence="2">Uncharacterized protein</fullName>
    </submittedName>
</protein>
<dbReference type="AlphaFoldDB" id="A0A0J9EKR5"/>
<evidence type="ECO:0000256" key="1">
    <source>
        <dbReference type="SAM" id="Phobius"/>
    </source>
</evidence>
<keyword evidence="1" id="KW-0472">Membrane</keyword>
<organism evidence="2">
    <name type="scientific">Ajellomyces dermatitidis (strain ATCC 18188 / CBS 674.68)</name>
    <name type="common">Blastomyces dermatitidis</name>
    <dbReference type="NCBI Taxonomy" id="653446"/>
    <lineage>
        <taxon>Eukaryota</taxon>
        <taxon>Fungi</taxon>
        <taxon>Dikarya</taxon>
        <taxon>Ascomycota</taxon>
        <taxon>Pezizomycotina</taxon>
        <taxon>Eurotiomycetes</taxon>
        <taxon>Eurotiomycetidae</taxon>
        <taxon>Onygenales</taxon>
        <taxon>Ajellomycetaceae</taxon>
        <taxon>Blastomyces</taxon>
    </lineage>
</organism>
<keyword evidence="1" id="KW-1133">Transmembrane helix</keyword>
<name>A0A0J9EKR5_AJEDA</name>
<feature type="transmembrane region" description="Helical" evidence="1">
    <location>
        <begin position="70"/>
        <end position="90"/>
    </location>
</feature>
<dbReference type="EMBL" id="GG749409">
    <property type="protein sequence ID" value="KMW66722.1"/>
    <property type="molecule type" value="Genomic_DNA"/>
</dbReference>
<evidence type="ECO:0000313" key="2">
    <source>
        <dbReference type="EMBL" id="KMW66722.1"/>
    </source>
</evidence>
<proteinExistence type="predicted"/>
<reference evidence="2" key="1">
    <citation type="submission" date="2010-03" db="EMBL/GenBank/DDBJ databases">
        <title>Annotation of Blastomyces dermatitidis strain ATCC 18188.</title>
        <authorList>
            <consortium name="The Broad Institute Genome Sequencing Platform"/>
            <consortium name="Broad Institute Genome Sequencing Center for Infectious Disease."/>
            <person name="Cuomo C."/>
            <person name="Klein B."/>
            <person name="Sullivan T."/>
            <person name="Heitman J."/>
            <person name="Young S."/>
            <person name="Zeng Q."/>
            <person name="Gargeya S."/>
            <person name="Alvarado L."/>
            <person name="Berlin A.M."/>
            <person name="Chapman S.B."/>
            <person name="Chen Z."/>
            <person name="Freedman E."/>
            <person name="Gellesch M."/>
            <person name="Goldberg J."/>
            <person name="Griggs A."/>
            <person name="Gujja S."/>
            <person name="Heilman E."/>
            <person name="Heiman D."/>
            <person name="Howarth C."/>
            <person name="Mehta T."/>
            <person name="Neiman D."/>
            <person name="Pearson M."/>
            <person name="Roberts A."/>
            <person name="Saif S."/>
            <person name="Shea T."/>
            <person name="Shenoy N."/>
            <person name="Sisk P."/>
            <person name="Stolte C."/>
            <person name="Sykes S."/>
            <person name="White J."/>
            <person name="Yandava C."/>
            <person name="Haas B."/>
            <person name="Nusbaum C."/>
            <person name="Birren B."/>
        </authorList>
    </citation>
    <scope>NUCLEOTIDE SEQUENCE</scope>
    <source>
        <strain evidence="2">ATCC 18188</strain>
    </source>
</reference>
<gene>
    <name evidence="2" type="ORF">BDDG_11690</name>
</gene>
<dbReference type="Proteomes" id="UP000007802">
    <property type="component" value="Unassembled WGS sequence"/>
</dbReference>
<keyword evidence="1" id="KW-0812">Transmembrane</keyword>